<dbReference type="EMBL" id="JBHRWO010000010">
    <property type="protein sequence ID" value="MFC3493299.1"/>
    <property type="molecule type" value="Genomic_DNA"/>
</dbReference>
<accession>A0ABV7PXG9</accession>
<name>A0ABV7PXG9_9ACTN</name>
<keyword evidence="1" id="KW-1133">Transmembrane helix</keyword>
<dbReference type="RefSeq" id="WP_387975420.1">
    <property type="nucleotide sequence ID" value="NZ_JBHRWO010000010.1"/>
</dbReference>
<evidence type="ECO:0000313" key="2">
    <source>
        <dbReference type="EMBL" id="MFC3493299.1"/>
    </source>
</evidence>
<keyword evidence="1" id="KW-0472">Membrane</keyword>
<evidence type="ECO:0000313" key="3">
    <source>
        <dbReference type="Proteomes" id="UP001595712"/>
    </source>
</evidence>
<keyword evidence="1" id="KW-0812">Transmembrane</keyword>
<organism evidence="2 3">
    <name type="scientific">Glycomyces rhizosphaerae</name>
    <dbReference type="NCBI Taxonomy" id="2054422"/>
    <lineage>
        <taxon>Bacteria</taxon>
        <taxon>Bacillati</taxon>
        <taxon>Actinomycetota</taxon>
        <taxon>Actinomycetes</taxon>
        <taxon>Glycomycetales</taxon>
        <taxon>Glycomycetaceae</taxon>
        <taxon>Glycomyces</taxon>
    </lineage>
</organism>
<sequence>MVLAALALLPLLVLGVNLMRFLEFRAAMDGGGTPGVAVVERAFVSGSGDETCMGAFLPDGGGPSIEVDIAVKGRCEEGLRLQAILVEPAAFHPDWWGRPTAWTAGTGTGEHLAPVIVTVIFVVPVWVGFWFVRKPLWQKLKQTIRPSSHRPADE</sequence>
<evidence type="ECO:0000256" key="1">
    <source>
        <dbReference type="SAM" id="Phobius"/>
    </source>
</evidence>
<dbReference type="Proteomes" id="UP001595712">
    <property type="component" value="Unassembled WGS sequence"/>
</dbReference>
<comment type="caution">
    <text evidence="2">The sequence shown here is derived from an EMBL/GenBank/DDBJ whole genome shotgun (WGS) entry which is preliminary data.</text>
</comment>
<protein>
    <recommendedName>
        <fullName evidence="4">DUF3592 domain-containing protein</fullName>
    </recommendedName>
</protein>
<proteinExistence type="predicted"/>
<keyword evidence="3" id="KW-1185">Reference proteome</keyword>
<gene>
    <name evidence="2" type="ORF">ACFO8M_12470</name>
</gene>
<evidence type="ECO:0008006" key="4">
    <source>
        <dbReference type="Google" id="ProtNLM"/>
    </source>
</evidence>
<reference evidence="3" key="1">
    <citation type="journal article" date="2019" name="Int. J. Syst. Evol. Microbiol.">
        <title>The Global Catalogue of Microorganisms (GCM) 10K type strain sequencing project: providing services to taxonomists for standard genome sequencing and annotation.</title>
        <authorList>
            <consortium name="The Broad Institute Genomics Platform"/>
            <consortium name="The Broad Institute Genome Sequencing Center for Infectious Disease"/>
            <person name="Wu L."/>
            <person name="Ma J."/>
        </authorList>
    </citation>
    <scope>NUCLEOTIDE SEQUENCE [LARGE SCALE GENOMIC DNA]</scope>
    <source>
        <strain evidence="3">CGMCC 4.7396</strain>
    </source>
</reference>
<feature type="transmembrane region" description="Helical" evidence="1">
    <location>
        <begin position="112"/>
        <end position="132"/>
    </location>
</feature>